<comment type="similarity">
    <text evidence="1">Belongs to the LytR/CpsA/Psr (LCP) family.</text>
</comment>
<dbReference type="Gene3D" id="3.40.630.190">
    <property type="entry name" value="LCP protein"/>
    <property type="match status" value="1"/>
</dbReference>
<keyword evidence="2 5" id="KW-0812">Transmembrane</keyword>
<dbReference type="InterPro" id="IPR050922">
    <property type="entry name" value="LytR/CpsA/Psr_CW_biosynth"/>
</dbReference>
<dbReference type="InterPro" id="IPR004474">
    <property type="entry name" value="LytR_CpsA_psr"/>
</dbReference>
<dbReference type="EMBL" id="JAHQCR010000043">
    <property type="protein sequence ID" value="MBU9721743.1"/>
    <property type="molecule type" value="Genomic_DNA"/>
</dbReference>
<dbReference type="RefSeq" id="WP_088076541.1">
    <property type="nucleotide sequence ID" value="NZ_JAHQCR010000043.1"/>
</dbReference>
<organism evidence="7 8">
    <name type="scientific">Evansella alkalicola</name>
    <dbReference type="NCBI Taxonomy" id="745819"/>
    <lineage>
        <taxon>Bacteria</taxon>
        <taxon>Bacillati</taxon>
        <taxon>Bacillota</taxon>
        <taxon>Bacilli</taxon>
        <taxon>Bacillales</taxon>
        <taxon>Bacillaceae</taxon>
        <taxon>Evansella</taxon>
    </lineage>
</organism>
<evidence type="ECO:0000256" key="3">
    <source>
        <dbReference type="ARBA" id="ARBA00022968"/>
    </source>
</evidence>
<accession>A0ABS6JTB3</accession>
<keyword evidence="3" id="KW-0735">Signal-anchor</keyword>
<dbReference type="PANTHER" id="PTHR33392">
    <property type="entry name" value="POLYISOPRENYL-TEICHOIC ACID--PEPTIDOGLYCAN TEICHOIC ACID TRANSFERASE TAGU"/>
    <property type="match status" value="1"/>
</dbReference>
<feature type="transmembrane region" description="Helical" evidence="5">
    <location>
        <begin position="20"/>
        <end position="43"/>
    </location>
</feature>
<keyword evidence="5" id="KW-0472">Membrane</keyword>
<dbReference type="Gene3D" id="3.30.420.590">
    <property type="match status" value="1"/>
</dbReference>
<feature type="domain" description="Cell envelope-related transcriptional attenuator" evidence="6">
    <location>
        <begin position="93"/>
        <end position="242"/>
    </location>
</feature>
<evidence type="ECO:0000313" key="7">
    <source>
        <dbReference type="EMBL" id="MBU9721743.1"/>
    </source>
</evidence>
<dbReference type="PANTHER" id="PTHR33392:SF6">
    <property type="entry name" value="POLYISOPRENYL-TEICHOIC ACID--PEPTIDOGLYCAN TEICHOIC ACID TRANSFERASE TAGU"/>
    <property type="match status" value="1"/>
</dbReference>
<evidence type="ECO:0000256" key="5">
    <source>
        <dbReference type="SAM" id="Phobius"/>
    </source>
</evidence>
<name>A0ABS6JTB3_9BACI</name>
<reference evidence="7 8" key="1">
    <citation type="submission" date="2021-06" db="EMBL/GenBank/DDBJ databases">
        <title>Bacillus sp. RD4P76, an endophyte from a halophyte.</title>
        <authorList>
            <person name="Sun J.-Q."/>
        </authorList>
    </citation>
    <scope>NUCLEOTIDE SEQUENCE [LARGE SCALE GENOMIC DNA]</scope>
    <source>
        <strain evidence="7 8">JCM 17098</strain>
    </source>
</reference>
<evidence type="ECO:0000256" key="2">
    <source>
        <dbReference type="ARBA" id="ARBA00022692"/>
    </source>
</evidence>
<evidence type="ECO:0000259" key="6">
    <source>
        <dbReference type="Pfam" id="PF03816"/>
    </source>
</evidence>
<keyword evidence="4 5" id="KW-1133">Transmembrane helix</keyword>
<dbReference type="Proteomes" id="UP000790580">
    <property type="component" value="Unassembled WGS sequence"/>
</dbReference>
<keyword evidence="8" id="KW-1185">Reference proteome</keyword>
<proteinExistence type="inferred from homology"/>
<evidence type="ECO:0000313" key="8">
    <source>
        <dbReference type="Proteomes" id="UP000790580"/>
    </source>
</evidence>
<evidence type="ECO:0000256" key="4">
    <source>
        <dbReference type="ARBA" id="ARBA00022989"/>
    </source>
</evidence>
<gene>
    <name evidence="7" type="ORF">KS407_09845</name>
</gene>
<protein>
    <submittedName>
        <fullName evidence="7">LCP family protein</fullName>
    </submittedName>
</protein>
<comment type="caution">
    <text evidence="7">The sequence shown here is derived from an EMBL/GenBank/DDBJ whole genome shotgun (WGS) entry which is preliminary data.</text>
</comment>
<sequence>MTYSRSNARRKRKTPLKRFILYSALVVLCIFLIGGGSLAYMGYQMADATSKSHVELDRGDRSMMRQENVDPKQDPVSILFLGIDSREEDLRGRTDAMVLATFNPEEESINMLTIPRDARVKIVGRNSIDKINHAHSFGGIDMTVDTVERLLEIPVDYFVTLNFISFVEIINELGGVDVNVPFTFSESDSTDRRGAITIYEGEQTLNGEEALAYVRMRKHDPAGDMGRGERQKEVLESLIKKAVSFQSITRFGAVMESVEEHMNTNLTFNNIVSFHNYARNLDEIESLTLDGAGVLINNIYYFELDNTSLNEVQSILKEHLEIENEEQI</sequence>
<dbReference type="NCBIfam" id="TIGR00350">
    <property type="entry name" value="lytR_cpsA_psr"/>
    <property type="match status" value="1"/>
</dbReference>
<dbReference type="Pfam" id="PF03816">
    <property type="entry name" value="LytR_cpsA_psr"/>
    <property type="match status" value="1"/>
</dbReference>
<evidence type="ECO:0000256" key="1">
    <source>
        <dbReference type="ARBA" id="ARBA00006068"/>
    </source>
</evidence>